<sequence>MIAGNLLALATEITDATCIGDVNFTGVTTDSRNVQAGQLFVAIRGEQFDGHHFLQQAIDQGAAAVVADTLPADWTAPALQVPDTRMALAKIAGFWRRQFVLPVIGVTGSNGKTTVKEMIASVLASNFGEANRLATSGNLNNEIGVPLTVMQLNASHAAAVIEMGMNHPGEIAQLAIAAEPNIALVNNAQREHQEFMHTVEAVARENGSVISSLPSSGTAIFPADDIFSPLWRELAGAKKVISFGFSDDATVTAKYEPVQSGNMIELRAFGGCASFKLNASGVHNVRNAMAAAACCLAAGLTLTQIAEGLALFSPVKGRLQTHLSGGGLTVIDDTYNANPDSVRAAIDVLRHYPDSLLILGDMGEVGDKGDAFHFEVGQYAREAGIKRVFLLGDLVKHTAEGFGEDARSFSSLNELQAALDANIQNGMTVLVKGSRFMKMERVVQYLLTA</sequence>
<dbReference type="InterPro" id="IPR035911">
    <property type="entry name" value="MurE/MurF_N"/>
</dbReference>
<dbReference type="RefSeq" id="WP_189357025.1">
    <property type="nucleotide sequence ID" value="NZ_BMYU01000004.1"/>
</dbReference>
<evidence type="ECO:0000259" key="12">
    <source>
        <dbReference type="Pfam" id="PF01225"/>
    </source>
</evidence>
<dbReference type="InterPro" id="IPR036565">
    <property type="entry name" value="Mur-like_cat_sf"/>
</dbReference>
<dbReference type="SUPFAM" id="SSF53623">
    <property type="entry name" value="MurD-like peptide ligases, catalytic domain"/>
    <property type="match status" value="1"/>
</dbReference>
<dbReference type="HAMAP" id="MF_02019">
    <property type="entry name" value="MurF"/>
    <property type="match status" value="1"/>
</dbReference>
<protein>
    <recommendedName>
        <fullName evidence="10 11">UDP-N-acetylmuramoyl-tripeptide--D-alanyl-D-alanine ligase</fullName>
        <ecNumber evidence="10 11">6.3.2.10</ecNumber>
    </recommendedName>
    <alternativeName>
        <fullName evidence="10">D-alanyl-D-alanine-adding enzyme</fullName>
    </alternativeName>
</protein>
<dbReference type="NCBIfam" id="TIGR01143">
    <property type="entry name" value="murF"/>
    <property type="match status" value="1"/>
</dbReference>
<gene>
    <name evidence="10 15" type="primary">murF</name>
    <name evidence="15" type="ORF">GCM10010946_19840</name>
</gene>
<evidence type="ECO:0000259" key="14">
    <source>
        <dbReference type="Pfam" id="PF08245"/>
    </source>
</evidence>
<keyword evidence="5 10" id="KW-0067">ATP-binding</keyword>
<evidence type="ECO:0000256" key="3">
    <source>
        <dbReference type="ARBA" id="ARBA00022618"/>
    </source>
</evidence>
<dbReference type="Pfam" id="PF08245">
    <property type="entry name" value="Mur_ligase_M"/>
    <property type="match status" value="1"/>
</dbReference>
<evidence type="ECO:0000256" key="11">
    <source>
        <dbReference type="RuleBase" id="RU004136"/>
    </source>
</evidence>
<evidence type="ECO:0000256" key="1">
    <source>
        <dbReference type="ARBA" id="ARBA00022490"/>
    </source>
</evidence>
<reference evidence="16" key="1">
    <citation type="journal article" date="2019" name="Int. J. Syst. Evol. Microbiol.">
        <title>The Global Catalogue of Microorganisms (GCM) 10K type strain sequencing project: providing services to taxonomists for standard genome sequencing and annotation.</title>
        <authorList>
            <consortium name="The Broad Institute Genomics Platform"/>
            <consortium name="The Broad Institute Genome Sequencing Center for Infectious Disease"/>
            <person name="Wu L."/>
            <person name="Ma J."/>
        </authorList>
    </citation>
    <scope>NUCLEOTIDE SEQUENCE [LARGE SCALE GENOMIC DNA]</scope>
    <source>
        <strain evidence="16">KCTC 23917</strain>
    </source>
</reference>
<evidence type="ECO:0000256" key="9">
    <source>
        <dbReference type="ARBA" id="ARBA00023316"/>
    </source>
</evidence>
<dbReference type="PANTHER" id="PTHR43024:SF1">
    <property type="entry name" value="UDP-N-ACETYLMURAMOYL-TRIPEPTIDE--D-ALANYL-D-ALANINE LIGASE"/>
    <property type="match status" value="1"/>
</dbReference>
<keyword evidence="8 10" id="KW-0131">Cell cycle</keyword>
<dbReference type="InterPro" id="IPR036615">
    <property type="entry name" value="Mur_ligase_C_dom_sf"/>
</dbReference>
<evidence type="ECO:0000256" key="5">
    <source>
        <dbReference type="ARBA" id="ARBA00022840"/>
    </source>
</evidence>
<keyword evidence="1 10" id="KW-0963">Cytoplasm</keyword>
<keyword evidence="6 10" id="KW-0133">Cell shape</keyword>
<dbReference type="InterPro" id="IPR004101">
    <property type="entry name" value="Mur_ligase_C"/>
</dbReference>
<feature type="domain" description="Mur ligase N-terminal catalytic" evidence="12">
    <location>
        <begin position="24"/>
        <end position="92"/>
    </location>
</feature>
<dbReference type="Gene3D" id="3.40.1390.10">
    <property type="entry name" value="MurE/MurF, N-terminal domain"/>
    <property type="match status" value="1"/>
</dbReference>
<comment type="pathway">
    <text evidence="10 11">Cell wall biogenesis; peptidoglycan biosynthesis.</text>
</comment>
<dbReference type="InterPro" id="IPR013221">
    <property type="entry name" value="Mur_ligase_cen"/>
</dbReference>
<keyword evidence="16" id="KW-1185">Reference proteome</keyword>
<dbReference type="EMBL" id="BMYU01000004">
    <property type="protein sequence ID" value="GGX41375.1"/>
    <property type="molecule type" value="Genomic_DNA"/>
</dbReference>
<comment type="catalytic activity">
    <reaction evidence="10 11">
        <text>D-alanyl-D-alanine + UDP-N-acetyl-alpha-D-muramoyl-L-alanyl-gamma-D-glutamyl-meso-2,6-diaminopimelate + ATP = UDP-N-acetyl-alpha-D-muramoyl-L-alanyl-gamma-D-glutamyl-meso-2,6-diaminopimeloyl-D-alanyl-D-alanine + ADP + phosphate + H(+)</text>
        <dbReference type="Rhea" id="RHEA:28374"/>
        <dbReference type="ChEBI" id="CHEBI:15378"/>
        <dbReference type="ChEBI" id="CHEBI:30616"/>
        <dbReference type="ChEBI" id="CHEBI:43474"/>
        <dbReference type="ChEBI" id="CHEBI:57822"/>
        <dbReference type="ChEBI" id="CHEBI:61386"/>
        <dbReference type="ChEBI" id="CHEBI:83905"/>
        <dbReference type="ChEBI" id="CHEBI:456216"/>
        <dbReference type="EC" id="6.3.2.10"/>
    </reaction>
</comment>
<organism evidence="15 16">
    <name type="scientific">Undibacterium squillarum</name>
    <dbReference type="NCBI Taxonomy" id="1131567"/>
    <lineage>
        <taxon>Bacteria</taxon>
        <taxon>Pseudomonadati</taxon>
        <taxon>Pseudomonadota</taxon>
        <taxon>Betaproteobacteria</taxon>
        <taxon>Burkholderiales</taxon>
        <taxon>Oxalobacteraceae</taxon>
        <taxon>Undibacterium</taxon>
    </lineage>
</organism>
<feature type="binding site" evidence="10">
    <location>
        <begin position="108"/>
        <end position="114"/>
    </location>
    <ligand>
        <name>ATP</name>
        <dbReference type="ChEBI" id="CHEBI:30616"/>
    </ligand>
</feature>
<dbReference type="Gene3D" id="3.40.1190.10">
    <property type="entry name" value="Mur-like, catalytic domain"/>
    <property type="match status" value="1"/>
</dbReference>
<dbReference type="SUPFAM" id="SSF53244">
    <property type="entry name" value="MurD-like peptide ligases, peptide-binding domain"/>
    <property type="match status" value="1"/>
</dbReference>
<keyword evidence="9 10" id="KW-0961">Cell wall biogenesis/degradation</keyword>
<keyword evidence="2 10" id="KW-0436">Ligase</keyword>
<dbReference type="SUPFAM" id="SSF63418">
    <property type="entry name" value="MurE/MurF N-terminal domain"/>
    <property type="match status" value="1"/>
</dbReference>
<comment type="caution">
    <text evidence="15">The sequence shown here is derived from an EMBL/GenBank/DDBJ whole genome shotgun (WGS) entry which is preliminary data.</text>
</comment>
<feature type="domain" description="Mur ligase C-terminal" evidence="13">
    <location>
        <begin position="317"/>
        <end position="435"/>
    </location>
</feature>
<dbReference type="InterPro" id="IPR000713">
    <property type="entry name" value="Mur_ligase_N"/>
</dbReference>
<evidence type="ECO:0000256" key="4">
    <source>
        <dbReference type="ARBA" id="ARBA00022741"/>
    </source>
</evidence>
<evidence type="ECO:0000256" key="7">
    <source>
        <dbReference type="ARBA" id="ARBA00022984"/>
    </source>
</evidence>
<name>A0ABQ2XXU8_9BURK</name>
<keyword evidence="4 10" id="KW-0547">Nucleotide-binding</keyword>
<keyword evidence="3 10" id="KW-0132">Cell division</keyword>
<dbReference type="GO" id="GO:0016874">
    <property type="term" value="F:ligase activity"/>
    <property type="evidence" value="ECO:0007669"/>
    <property type="project" value="UniProtKB-KW"/>
</dbReference>
<dbReference type="PANTHER" id="PTHR43024">
    <property type="entry name" value="UDP-N-ACETYLMURAMOYL-TRIPEPTIDE--D-ALANYL-D-ALANINE LIGASE"/>
    <property type="match status" value="1"/>
</dbReference>
<dbReference type="EC" id="6.3.2.10" evidence="10 11"/>
<dbReference type="Pfam" id="PF02875">
    <property type="entry name" value="Mur_ligase_C"/>
    <property type="match status" value="1"/>
</dbReference>
<evidence type="ECO:0000313" key="15">
    <source>
        <dbReference type="EMBL" id="GGX41375.1"/>
    </source>
</evidence>
<dbReference type="InterPro" id="IPR005863">
    <property type="entry name" value="UDP-N-AcMur_synth"/>
</dbReference>
<comment type="similarity">
    <text evidence="10">Belongs to the MurCDEF family. MurF subfamily.</text>
</comment>
<evidence type="ECO:0000256" key="6">
    <source>
        <dbReference type="ARBA" id="ARBA00022960"/>
    </source>
</evidence>
<comment type="function">
    <text evidence="10 11">Involved in cell wall formation. Catalyzes the final step in the synthesis of UDP-N-acetylmuramoyl-pentapeptide, the precursor of murein.</text>
</comment>
<dbReference type="Pfam" id="PF01225">
    <property type="entry name" value="Mur_ligase"/>
    <property type="match status" value="1"/>
</dbReference>
<dbReference type="Proteomes" id="UP000653343">
    <property type="component" value="Unassembled WGS sequence"/>
</dbReference>
<proteinExistence type="inferred from homology"/>
<evidence type="ECO:0000256" key="2">
    <source>
        <dbReference type="ARBA" id="ARBA00022598"/>
    </source>
</evidence>
<evidence type="ECO:0000256" key="10">
    <source>
        <dbReference type="HAMAP-Rule" id="MF_02019"/>
    </source>
</evidence>
<feature type="domain" description="Mur ligase central" evidence="14">
    <location>
        <begin position="106"/>
        <end position="294"/>
    </location>
</feature>
<evidence type="ECO:0000259" key="13">
    <source>
        <dbReference type="Pfam" id="PF02875"/>
    </source>
</evidence>
<accession>A0ABQ2XXU8</accession>
<keyword evidence="7 10" id="KW-0573">Peptidoglycan synthesis</keyword>
<evidence type="ECO:0000256" key="8">
    <source>
        <dbReference type="ARBA" id="ARBA00023306"/>
    </source>
</evidence>
<evidence type="ECO:0000313" key="16">
    <source>
        <dbReference type="Proteomes" id="UP000653343"/>
    </source>
</evidence>
<comment type="subcellular location">
    <subcellularLocation>
        <location evidence="10 11">Cytoplasm</location>
    </subcellularLocation>
</comment>
<dbReference type="InterPro" id="IPR051046">
    <property type="entry name" value="MurCDEF_CellWall_CoF430Synth"/>
</dbReference>
<dbReference type="Gene3D" id="3.90.190.20">
    <property type="entry name" value="Mur ligase, C-terminal domain"/>
    <property type="match status" value="1"/>
</dbReference>